<evidence type="ECO:0000256" key="5">
    <source>
        <dbReference type="ARBA" id="ARBA00023014"/>
    </source>
</evidence>
<dbReference type="InterPro" id="IPR012748">
    <property type="entry name" value="Rieske-like_NirD"/>
</dbReference>
<dbReference type="Pfam" id="PF13806">
    <property type="entry name" value="Rieske_2"/>
    <property type="match status" value="1"/>
</dbReference>
<evidence type="ECO:0000313" key="9">
    <source>
        <dbReference type="Proteomes" id="UP000280792"/>
    </source>
</evidence>
<dbReference type="InterPro" id="IPR017941">
    <property type="entry name" value="Rieske_2Fe-2S"/>
</dbReference>
<dbReference type="CDD" id="cd03529">
    <property type="entry name" value="Rieske_NirD"/>
    <property type="match status" value="1"/>
</dbReference>
<dbReference type="PROSITE" id="PS51296">
    <property type="entry name" value="RIESKE"/>
    <property type="match status" value="1"/>
</dbReference>
<evidence type="ECO:0000313" key="8">
    <source>
        <dbReference type="EMBL" id="RRJ83977.1"/>
    </source>
</evidence>
<organism evidence="8 9">
    <name type="scientific">Aestuariirhabdus litorea</name>
    <dbReference type="NCBI Taxonomy" id="2528527"/>
    <lineage>
        <taxon>Bacteria</taxon>
        <taxon>Pseudomonadati</taxon>
        <taxon>Pseudomonadota</taxon>
        <taxon>Gammaproteobacteria</taxon>
        <taxon>Oceanospirillales</taxon>
        <taxon>Aestuariirhabdaceae</taxon>
        <taxon>Aestuariirhabdus</taxon>
    </lineage>
</organism>
<dbReference type="Proteomes" id="UP000280792">
    <property type="component" value="Unassembled WGS sequence"/>
</dbReference>
<keyword evidence="3" id="KW-0560">Oxidoreductase</keyword>
<dbReference type="GO" id="GO:0009344">
    <property type="term" value="C:nitrite reductase complex [NAD(P)H]"/>
    <property type="evidence" value="ECO:0007669"/>
    <property type="project" value="TreeGrafter"/>
</dbReference>
<reference evidence="8 9" key="1">
    <citation type="submission" date="2018-08" db="EMBL/GenBank/DDBJ databases">
        <authorList>
            <person name="Khan S.A."/>
        </authorList>
    </citation>
    <scope>NUCLEOTIDE SEQUENCE [LARGE SCALE GENOMIC DNA]</scope>
    <source>
        <strain evidence="8 9">GTF-13</strain>
    </source>
</reference>
<feature type="domain" description="Rieske" evidence="7">
    <location>
        <begin position="4"/>
        <end position="105"/>
    </location>
</feature>
<dbReference type="Gene3D" id="2.102.10.10">
    <property type="entry name" value="Rieske [2Fe-2S] iron-sulphur domain"/>
    <property type="match status" value="1"/>
</dbReference>
<keyword evidence="2" id="KW-0479">Metal-binding</keyword>
<keyword evidence="1" id="KW-0001">2Fe-2S</keyword>
<evidence type="ECO:0000256" key="6">
    <source>
        <dbReference type="ARBA" id="ARBA00023063"/>
    </source>
</evidence>
<dbReference type="GO" id="GO:0051537">
    <property type="term" value="F:2 iron, 2 sulfur cluster binding"/>
    <property type="evidence" value="ECO:0007669"/>
    <property type="project" value="UniProtKB-KW"/>
</dbReference>
<protein>
    <submittedName>
        <fullName evidence="8">Nitrite reductase (NAD(P)H) small subunit</fullName>
    </submittedName>
</protein>
<keyword evidence="6" id="KW-0534">Nitrate assimilation</keyword>
<sequence length="107" mass="11593">MNWKAVCLLDDIDPNTGVCALVNGHQVALFRLAQGDQLFAIGNYDPVGGANVLSRGLIAQLGEVTSVASPLYKHHFCLSTGVCQEDSNLRVPTYPVRLRDNRVEVVA</sequence>
<evidence type="ECO:0000256" key="1">
    <source>
        <dbReference type="ARBA" id="ARBA00022714"/>
    </source>
</evidence>
<dbReference type="GO" id="GO:0046872">
    <property type="term" value="F:metal ion binding"/>
    <property type="evidence" value="ECO:0007669"/>
    <property type="project" value="UniProtKB-KW"/>
</dbReference>
<dbReference type="RefSeq" id="WP_125014403.1">
    <property type="nucleotide sequence ID" value="NZ_QWEZ01000001.1"/>
</dbReference>
<dbReference type="GO" id="GO:0042128">
    <property type="term" value="P:nitrate assimilation"/>
    <property type="evidence" value="ECO:0007669"/>
    <property type="project" value="UniProtKB-KW"/>
</dbReference>
<dbReference type="SUPFAM" id="SSF50022">
    <property type="entry name" value="ISP domain"/>
    <property type="match status" value="1"/>
</dbReference>
<dbReference type="PROSITE" id="PS51300">
    <property type="entry name" value="NIRD"/>
    <property type="match status" value="1"/>
</dbReference>
<name>A0A3P3VNQ5_9GAMM</name>
<dbReference type="GO" id="GO:0008942">
    <property type="term" value="F:nitrite reductase [NAD(P)H] activity"/>
    <property type="evidence" value="ECO:0007669"/>
    <property type="project" value="InterPro"/>
</dbReference>
<dbReference type="EMBL" id="QWEZ01000001">
    <property type="protein sequence ID" value="RRJ83977.1"/>
    <property type="molecule type" value="Genomic_DNA"/>
</dbReference>
<dbReference type="InterPro" id="IPR036922">
    <property type="entry name" value="Rieske_2Fe-2S_sf"/>
</dbReference>
<reference evidence="8 9" key="2">
    <citation type="submission" date="2018-12" db="EMBL/GenBank/DDBJ databases">
        <title>Simiduia agarivorans gen. nov., sp. nov., a marine, agarolytic bacterium isolated from shallow coastal water from Keelung, Taiwan.</title>
        <authorList>
            <person name="Shieh W.Y."/>
        </authorList>
    </citation>
    <scope>NUCLEOTIDE SEQUENCE [LARGE SCALE GENOMIC DNA]</scope>
    <source>
        <strain evidence="8 9">GTF-13</strain>
    </source>
</reference>
<accession>A0A3P3VNQ5</accession>
<evidence type="ECO:0000256" key="4">
    <source>
        <dbReference type="ARBA" id="ARBA00023004"/>
    </source>
</evidence>
<evidence type="ECO:0000256" key="2">
    <source>
        <dbReference type="ARBA" id="ARBA00022723"/>
    </source>
</evidence>
<comment type="caution">
    <text evidence="8">The sequence shown here is derived from an EMBL/GenBank/DDBJ whole genome shotgun (WGS) entry which is preliminary data.</text>
</comment>
<dbReference type="PANTHER" id="PTHR40562:SF1">
    <property type="entry name" value="NITRITE REDUCTASE (NADH) SMALL SUBUNIT"/>
    <property type="match status" value="1"/>
</dbReference>
<evidence type="ECO:0000259" key="7">
    <source>
        <dbReference type="PROSITE" id="PS51296"/>
    </source>
</evidence>
<gene>
    <name evidence="8" type="primary">nirD</name>
    <name evidence="8" type="ORF">D0544_02330</name>
</gene>
<proteinExistence type="predicted"/>
<dbReference type="NCBIfam" id="TIGR02378">
    <property type="entry name" value="nirD_assim_sml"/>
    <property type="match status" value="1"/>
</dbReference>
<evidence type="ECO:0000256" key="3">
    <source>
        <dbReference type="ARBA" id="ARBA00023002"/>
    </source>
</evidence>
<dbReference type="InterPro" id="IPR017881">
    <property type="entry name" value="NirD"/>
</dbReference>
<keyword evidence="4" id="KW-0408">Iron</keyword>
<keyword evidence="5" id="KW-0411">Iron-sulfur</keyword>
<dbReference type="AlphaFoldDB" id="A0A3P3VNQ5"/>
<keyword evidence="9" id="KW-1185">Reference proteome</keyword>
<dbReference type="PANTHER" id="PTHR40562">
    <property type="match status" value="1"/>
</dbReference>